<evidence type="ECO:0000313" key="3">
    <source>
        <dbReference type="Proteomes" id="UP000266841"/>
    </source>
</evidence>
<protein>
    <submittedName>
        <fullName evidence="2">Uncharacterized protein</fullName>
    </submittedName>
</protein>
<proteinExistence type="predicted"/>
<organism evidence="2 3">
    <name type="scientific">Thalassiosira oceanica</name>
    <name type="common">Marine diatom</name>
    <dbReference type="NCBI Taxonomy" id="159749"/>
    <lineage>
        <taxon>Eukaryota</taxon>
        <taxon>Sar</taxon>
        <taxon>Stramenopiles</taxon>
        <taxon>Ochrophyta</taxon>
        <taxon>Bacillariophyta</taxon>
        <taxon>Coscinodiscophyceae</taxon>
        <taxon>Thalassiosirophycidae</taxon>
        <taxon>Thalassiosirales</taxon>
        <taxon>Thalassiosiraceae</taxon>
        <taxon>Thalassiosira</taxon>
    </lineage>
</organism>
<keyword evidence="3" id="KW-1185">Reference proteome</keyword>
<evidence type="ECO:0000313" key="2">
    <source>
        <dbReference type="EMBL" id="EJK52605.1"/>
    </source>
</evidence>
<accession>K0RH88</accession>
<feature type="region of interest" description="Disordered" evidence="1">
    <location>
        <begin position="25"/>
        <end position="108"/>
    </location>
</feature>
<feature type="non-terminal residue" evidence="2">
    <location>
        <position position="1"/>
    </location>
</feature>
<dbReference type="AlphaFoldDB" id="K0RH88"/>
<name>K0RH88_THAOC</name>
<feature type="compositionally biased region" description="Polar residues" evidence="1">
    <location>
        <begin position="83"/>
        <end position="92"/>
    </location>
</feature>
<reference evidence="2 3" key="1">
    <citation type="journal article" date="2012" name="Genome Biol.">
        <title>Genome and low-iron response of an oceanic diatom adapted to chronic iron limitation.</title>
        <authorList>
            <person name="Lommer M."/>
            <person name="Specht M."/>
            <person name="Roy A.S."/>
            <person name="Kraemer L."/>
            <person name="Andreson R."/>
            <person name="Gutowska M.A."/>
            <person name="Wolf J."/>
            <person name="Bergner S.V."/>
            <person name="Schilhabel M.B."/>
            <person name="Klostermeier U.C."/>
            <person name="Beiko R.G."/>
            <person name="Rosenstiel P."/>
            <person name="Hippler M."/>
            <person name="Laroche J."/>
        </authorList>
    </citation>
    <scope>NUCLEOTIDE SEQUENCE [LARGE SCALE GENOMIC DNA]</scope>
    <source>
        <strain evidence="2 3">CCMP1005</strain>
    </source>
</reference>
<feature type="compositionally biased region" description="Basic and acidic residues" evidence="1">
    <location>
        <begin position="204"/>
        <end position="213"/>
    </location>
</feature>
<dbReference type="Proteomes" id="UP000266841">
    <property type="component" value="Unassembled WGS sequence"/>
</dbReference>
<sequence length="245" mass="26710">PPAAEGDGPAGQKLCSLRLRLRPRRLSAPPAPAPTAQFLRGTPSCGRAEMPAVRSKCPIGLRSGPLESPRPGDHGTGLRTAREGQQSGQSSKFGFGLRQKGPFVGKTLPAADPRSCPCRAARCRRIRTKSSFPESSRRALQVTADRRIQVHGSPGGSWRREDEERGCDVSRDSRNRRLDEHHEEEVSSKKKSLARKVVTTFRLSDSHRLEAHARGGRSGINDNSDTVPRPRSGRGRPRAREGPGP</sequence>
<comment type="caution">
    <text evidence="2">The sequence shown here is derived from an EMBL/GenBank/DDBJ whole genome shotgun (WGS) entry which is preliminary data.</text>
</comment>
<gene>
    <name evidence="2" type="ORF">THAOC_28101</name>
</gene>
<dbReference type="EMBL" id="AGNL01039535">
    <property type="protein sequence ID" value="EJK52605.1"/>
    <property type="molecule type" value="Genomic_DNA"/>
</dbReference>
<feature type="compositionally biased region" description="Basic and acidic residues" evidence="1">
    <location>
        <begin position="158"/>
        <end position="188"/>
    </location>
</feature>
<evidence type="ECO:0000256" key="1">
    <source>
        <dbReference type="SAM" id="MobiDB-lite"/>
    </source>
</evidence>
<feature type="region of interest" description="Disordered" evidence="1">
    <location>
        <begin position="129"/>
        <end position="245"/>
    </location>
</feature>